<feature type="binding site" evidence="1">
    <location>
        <position position="206"/>
    </location>
    <ligand>
        <name>Zn(2+)</name>
        <dbReference type="ChEBI" id="CHEBI:29105"/>
    </ligand>
</feature>
<comment type="cofactor">
    <cofactor evidence="1">
        <name>Zn(2+)</name>
        <dbReference type="ChEBI" id="CHEBI:29105"/>
    </cofactor>
    <text evidence="1">Binds 1 zinc ion per subunit.</text>
</comment>
<dbReference type="Pfam" id="PF16221">
    <property type="entry name" value="HTH_47"/>
    <property type="match status" value="1"/>
</dbReference>
<gene>
    <name evidence="5" type="ORF">SUTH_03375</name>
</gene>
<evidence type="ECO:0000313" key="6">
    <source>
        <dbReference type="Proteomes" id="UP000031637"/>
    </source>
</evidence>
<dbReference type="InterPro" id="IPR032622">
    <property type="entry name" value="UCP01524_HTH"/>
</dbReference>
<name>W0SK72_9PROT</name>
<dbReference type="InterPro" id="IPR032610">
    <property type="entry name" value="DUF2172"/>
</dbReference>
<keyword evidence="1" id="KW-0862">Zinc</keyword>
<protein>
    <recommendedName>
        <fullName evidence="7">Aminopeptidase domain-containing protein</fullName>
    </recommendedName>
</protein>
<accession>W0SK72</accession>
<dbReference type="InterPro" id="IPR036388">
    <property type="entry name" value="WH-like_DNA-bd_sf"/>
</dbReference>
<dbReference type="Gene3D" id="3.40.630.10">
    <property type="entry name" value="Zn peptidases"/>
    <property type="match status" value="1"/>
</dbReference>
<dbReference type="PIRSF" id="PIRSF015244">
    <property type="entry name" value="UCP015244"/>
    <property type="match status" value="1"/>
</dbReference>
<dbReference type="InterPro" id="IPR032589">
    <property type="entry name" value="DUF4910"/>
</dbReference>
<reference evidence="5 6" key="1">
    <citation type="journal article" date="2014" name="Syst. Appl. Microbiol.">
        <title>Complete genomes of freshwater sulfur oxidizers Sulfuricella denitrificans skB26 and Sulfuritalea hydrogenivorans sk43H: genetic insights into the sulfur oxidation pathway of betaproteobacteria.</title>
        <authorList>
            <person name="Watanabe T."/>
            <person name="Kojima H."/>
            <person name="Fukui M."/>
        </authorList>
    </citation>
    <scope>NUCLEOTIDE SEQUENCE [LARGE SCALE GENOMIC DNA]</scope>
    <source>
        <strain evidence="5">DSM22779</strain>
    </source>
</reference>
<dbReference type="InterPro" id="IPR012353">
    <property type="entry name" value="UCP015244"/>
</dbReference>
<evidence type="ECO:0000259" key="3">
    <source>
        <dbReference type="Pfam" id="PF16221"/>
    </source>
</evidence>
<dbReference type="Gene3D" id="3.50.30.90">
    <property type="match status" value="1"/>
</dbReference>
<feature type="binding site" evidence="1">
    <location>
        <position position="212"/>
    </location>
    <ligand>
        <name>Zn(2+)</name>
        <dbReference type="ChEBI" id="CHEBI:29105"/>
    </ligand>
</feature>
<proteinExistence type="predicted"/>
<evidence type="ECO:0008006" key="7">
    <source>
        <dbReference type="Google" id="ProtNLM"/>
    </source>
</evidence>
<dbReference type="Pfam" id="PF16254">
    <property type="entry name" value="DUF4910"/>
    <property type="match status" value="1"/>
</dbReference>
<evidence type="ECO:0000259" key="2">
    <source>
        <dbReference type="Pfam" id="PF09940"/>
    </source>
</evidence>
<dbReference type="Gene3D" id="1.10.10.10">
    <property type="entry name" value="Winged helix-like DNA-binding domain superfamily/Winged helix DNA-binding domain"/>
    <property type="match status" value="1"/>
</dbReference>
<dbReference type="EMBL" id="AP012547">
    <property type="protein sequence ID" value="BAO31145.1"/>
    <property type="molecule type" value="Genomic_DNA"/>
</dbReference>
<dbReference type="HOGENOM" id="CLU_052015_0_0_4"/>
<evidence type="ECO:0000313" key="5">
    <source>
        <dbReference type="EMBL" id="BAO31145.1"/>
    </source>
</evidence>
<dbReference type="AlphaFoldDB" id="W0SK72"/>
<dbReference type="Proteomes" id="UP000031637">
    <property type="component" value="Chromosome"/>
</dbReference>
<keyword evidence="6" id="KW-1185">Reference proteome</keyword>
<organism evidence="5 6">
    <name type="scientific">Sulfuritalea hydrogenivorans sk43H</name>
    <dbReference type="NCBI Taxonomy" id="1223802"/>
    <lineage>
        <taxon>Bacteria</taxon>
        <taxon>Pseudomonadati</taxon>
        <taxon>Pseudomonadota</taxon>
        <taxon>Betaproteobacteria</taxon>
        <taxon>Nitrosomonadales</taxon>
        <taxon>Sterolibacteriaceae</taxon>
        <taxon>Sulfuritalea</taxon>
    </lineage>
</organism>
<feature type="binding site" evidence="1">
    <location>
        <position position="343"/>
    </location>
    <ligand>
        <name>Zn(2+)</name>
        <dbReference type="ChEBI" id="CHEBI:29105"/>
    </ligand>
</feature>
<feature type="domain" description="DUF4910" evidence="4">
    <location>
        <begin position="36"/>
        <end position="373"/>
    </location>
</feature>
<keyword evidence="1" id="KW-0479">Metal-binding</keyword>
<sequence length="457" mass="51783">MAIDTPACEIIRIALANRRVASADFSVDACAELDRYLQRLFPLCRSITGNPNRETLRVLQELIPLAIHDVPSGTAVYDWTIPDEWNIRDAWIADASGRRMVDFRVSNLHVVSYSEPVNAVMDWVELQPRLHRHPELADAIPYRTSYYRRDWGFCVTHAQFAEMKKQRGPFTVVIDSELKPDALSYGEYLVPGRSTEEILLSCYICHPSMANDSLSGVLLTAFLARHIAGLKNRHWSYRIVFVPETIGAVAYCARNEAAMKRIDLGLVITTVGGPGKFGYKQSFDPSHPINAMIEEVLAETGTEFITYPFDIHGSDERQYSSQGFRINAATICRDRYYEYPYYHSSLDDLSFVTAKQIAETLKVYVRLIKKLEARRIYRNRIPHCEVMLSRHDLYPATGGAQRPELGGRSELDLILWLLFLCDGKLDLDRIAARLEVPLAELAPIADRLAGKGVLELV</sequence>
<feature type="domain" description="DUF2172" evidence="2">
    <location>
        <begin position="84"/>
        <end position="177"/>
    </location>
</feature>
<feature type="domain" description="UCP01524 winged helix-turn-helix" evidence="3">
    <location>
        <begin position="375"/>
        <end position="455"/>
    </location>
</feature>
<evidence type="ECO:0000256" key="1">
    <source>
        <dbReference type="PIRSR" id="PIRSR015244-50"/>
    </source>
</evidence>
<evidence type="ECO:0000259" key="4">
    <source>
        <dbReference type="Pfam" id="PF16254"/>
    </source>
</evidence>
<dbReference type="Pfam" id="PF09940">
    <property type="entry name" value="DUF2172"/>
    <property type="match status" value="1"/>
</dbReference>
<dbReference type="GO" id="GO:0046872">
    <property type="term" value="F:metal ion binding"/>
    <property type="evidence" value="ECO:0007669"/>
    <property type="project" value="UniProtKB-KW"/>
</dbReference>
<dbReference type="STRING" id="1223802.SUTH_03375"/>
<dbReference type="KEGG" id="shd:SUTH_03375"/>
<dbReference type="SUPFAM" id="SSF53187">
    <property type="entry name" value="Zn-dependent exopeptidases"/>
    <property type="match status" value="1"/>
</dbReference>